<organism evidence="1 2">
    <name type="scientific">Paraclostridium tenue</name>
    <dbReference type="NCBI Taxonomy" id="1737"/>
    <lineage>
        <taxon>Bacteria</taxon>
        <taxon>Bacillati</taxon>
        <taxon>Bacillota</taxon>
        <taxon>Clostridia</taxon>
        <taxon>Peptostreptococcales</taxon>
        <taxon>Peptostreptococcaceae</taxon>
        <taxon>Paraclostridium</taxon>
    </lineage>
</organism>
<comment type="caution">
    <text evidence="1">The sequence shown here is derived from an EMBL/GenBank/DDBJ whole genome shotgun (WGS) entry which is preliminary data.</text>
</comment>
<accession>A0ABN1LY91</accession>
<evidence type="ECO:0008006" key="3">
    <source>
        <dbReference type="Google" id="ProtNLM"/>
    </source>
</evidence>
<evidence type="ECO:0000313" key="2">
    <source>
        <dbReference type="Proteomes" id="UP001400965"/>
    </source>
</evidence>
<evidence type="ECO:0000313" key="1">
    <source>
        <dbReference type="EMBL" id="GAA0861879.1"/>
    </source>
</evidence>
<sequence length="221" mass="26763">MIKNFSKTYKEQLNSIISNKDTIALFLVGSSKNINFEDENLNIKDIDLFIISDQMENQIRDIKILNGIEFDINKFSIEYAKLMIENKEYFFVKEMKDAKIIYDKKNIANKLIHLSKLKFDEGPKKISKDEMLVLKNTIYDNISRLRNKDDFENFEYEFLTNIYLKDIIRGYFIKNRKWIPKDKKIFKYLSENEKNLFRLIKDVYKGYEYNDLKKVYEYVFF</sequence>
<gene>
    <name evidence="1" type="ORF">GCM10008917_04990</name>
</gene>
<reference evidence="1 2" key="1">
    <citation type="journal article" date="2019" name="Int. J. Syst. Evol. Microbiol.">
        <title>The Global Catalogue of Microorganisms (GCM) 10K type strain sequencing project: providing services to taxonomists for standard genome sequencing and annotation.</title>
        <authorList>
            <consortium name="The Broad Institute Genomics Platform"/>
            <consortium name="The Broad Institute Genome Sequencing Center for Infectious Disease"/>
            <person name="Wu L."/>
            <person name="Ma J."/>
        </authorList>
    </citation>
    <scope>NUCLEOTIDE SEQUENCE [LARGE SCALE GENOMIC DNA]</scope>
    <source>
        <strain evidence="1 2">JCM 6486</strain>
    </source>
</reference>
<name>A0ABN1LY91_9FIRM</name>
<dbReference type="RefSeq" id="WP_346041890.1">
    <property type="nucleotide sequence ID" value="NZ_BAAACP010000002.1"/>
</dbReference>
<dbReference type="Proteomes" id="UP001400965">
    <property type="component" value="Unassembled WGS sequence"/>
</dbReference>
<keyword evidence="2" id="KW-1185">Reference proteome</keyword>
<proteinExistence type="predicted"/>
<protein>
    <recommendedName>
        <fullName evidence="3">Polymerase beta nucleotidyltransferase domain-containing protein</fullName>
    </recommendedName>
</protein>
<dbReference type="EMBL" id="BAAACP010000002">
    <property type="protein sequence ID" value="GAA0861879.1"/>
    <property type="molecule type" value="Genomic_DNA"/>
</dbReference>